<accession>A0A1Y2M0V5</accession>
<keyword evidence="3" id="KW-1185">Reference proteome</keyword>
<keyword evidence="1" id="KW-1133">Transmembrane helix</keyword>
<gene>
    <name evidence="2" type="ORF">B5807_06070</name>
</gene>
<keyword evidence="1" id="KW-0472">Membrane</keyword>
<dbReference type="InParanoid" id="A0A1Y2M0V5"/>
<evidence type="ECO:0000313" key="2">
    <source>
        <dbReference type="EMBL" id="OSS49794.1"/>
    </source>
</evidence>
<dbReference type="EMBL" id="KZ107843">
    <property type="protein sequence ID" value="OSS49794.1"/>
    <property type="molecule type" value="Genomic_DNA"/>
</dbReference>
<feature type="transmembrane region" description="Helical" evidence="1">
    <location>
        <begin position="12"/>
        <end position="34"/>
    </location>
</feature>
<proteinExistence type="predicted"/>
<keyword evidence="1" id="KW-0812">Transmembrane</keyword>
<dbReference type="Proteomes" id="UP000193240">
    <property type="component" value="Unassembled WGS sequence"/>
</dbReference>
<reference evidence="2 3" key="1">
    <citation type="journal article" date="2017" name="Genome Announc.">
        <title>Genome sequence of the saprophytic ascomycete Epicoccum nigrum ICMP 19927 strain isolated from New Zealand.</title>
        <authorList>
            <person name="Fokin M."/>
            <person name="Fleetwood D."/>
            <person name="Weir B.S."/>
            <person name="Villas-Boas S.G."/>
        </authorList>
    </citation>
    <scope>NUCLEOTIDE SEQUENCE [LARGE SCALE GENOMIC DNA]</scope>
    <source>
        <strain evidence="2 3">ICMP 19927</strain>
    </source>
</reference>
<evidence type="ECO:0000313" key="3">
    <source>
        <dbReference type="Proteomes" id="UP000193240"/>
    </source>
</evidence>
<sequence>MATATYLARTSGQALLAAYYINIMLLPGALRLALATLSSDAMLAGTNALGKPISPGRPFQSGAQPQQRKQVLVTVQTSGQARGFLSLEGIVGTAAPFSRGYSAQYGS</sequence>
<organism evidence="2 3">
    <name type="scientific">Epicoccum nigrum</name>
    <name type="common">Soil fungus</name>
    <name type="synonym">Epicoccum purpurascens</name>
    <dbReference type="NCBI Taxonomy" id="105696"/>
    <lineage>
        <taxon>Eukaryota</taxon>
        <taxon>Fungi</taxon>
        <taxon>Dikarya</taxon>
        <taxon>Ascomycota</taxon>
        <taxon>Pezizomycotina</taxon>
        <taxon>Dothideomycetes</taxon>
        <taxon>Pleosporomycetidae</taxon>
        <taxon>Pleosporales</taxon>
        <taxon>Pleosporineae</taxon>
        <taxon>Didymellaceae</taxon>
        <taxon>Epicoccum</taxon>
    </lineage>
</organism>
<name>A0A1Y2M0V5_EPING</name>
<dbReference type="AlphaFoldDB" id="A0A1Y2M0V5"/>
<protein>
    <submittedName>
        <fullName evidence="2">Uncharacterized protein</fullName>
    </submittedName>
</protein>
<evidence type="ECO:0000256" key="1">
    <source>
        <dbReference type="SAM" id="Phobius"/>
    </source>
</evidence>